<dbReference type="GO" id="GO:0005506">
    <property type="term" value="F:iron ion binding"/>
    <property type="evidence" value="ECO:0007669"/>
    <property type="project" value="InterPro"/>
</dbReference>
<reference evidence="5 6" key="1">
    <citation type="submission" date="2018-09" db="EMBL/GenBank/DDBJ databases">
        <title>Genome sequencing of Nocardioides immobilis CCTCC AB 2017083 for comparison to Nocardioides silvaticus.</title>
        <authorList>
            <person name="Li C."/>
            <person name="Wang G."/>
        </authorList>
    </citation>
    <scope>NUCLEOTIDE SEQUENCE [LARGE SCALE GENOMIC DNA]</scope>
    <source>
        <strain evidence="5 6">CCTCC AB 2017083</strain>
    </source>
</reference>
<dbReference type="Proteomes" id="UP000283644">
    <property type="component" value="Unassembled WGS sequence"/>
</dbReference>
<dbReference type="InterPro" id="IPR046867">
    <property type="entry name" value="AldOxase/xan_DH_MoCoBD2"/>
</dbReference>
<dbReference type="InterPro" id="IPR016208">
    <property type="entry name" value="Ald_Oxase/xanthine_DH-like"/>
</dbReference>
<evidence type="ECO:0000256" key="2">
    <source>
        <dbReference type="ARBA" id="ARBA00023002"/>
    </source>
</evidence>
<dbReference type="SUPFAM" id="SSF54665">
    <property type="entry name" value="CO dehydrogenase molybdoprotein N-domain-like"/>
    <property type="match status" value="1"/>
</dbReference>
<accession>A0A417Y138</accession>
<dbReference type="InterPro" id="IPR008274">
    <property type="entry name" value="AldOxase/xan_DH_MoCoBD1"/>
</dbReference>
<dbReference type="GO" id="GO:0016491">
    <property type="term" value="F:oxidoreductase activity"/>
    <property type="evidence" value="ECO:0007669"/>
    <property type="project" value="UniProtKB-KW"/>
</dbReference>
<evidence type="ECO:0000256" key="1">
    <source>
        <dbReference type="ARBA" id="ARBA00022505"/>
    </source>
</evidence>
<dbReference type="Pfam" id="PF01315">
    <property type="entry name" value="Ald_Xan_dh_C"/>
    <property type="match status" value="1"/>
</dbReference>
<sequence length="806" mass="86116">MPSSSCPRLVRSRSMSSTTAPAQPVTSRQYVGESVPRREDFRFLTGTGKFTEDIKLTGLVYASVVRSTLAHADIVSINTDAARAQPGVVAVFTAADFGDDEVGTIPTDWTLPIMDGIPARYPLARETVKYVGEGVAVVVAETRAQADDAIHFVDVEYVERPAVVDTEGAAREGAPLVHEHYERNTSYLWHLGTGDWEAVAAAADHVIDVRLVNQRVHASSLEARVSLADYQVGTGTLTLYLGTQNVHVVRRNLSIAIGIPENRIRVVTPAVGGAFGSKLCLYPEDVIVSAVSRRLGRPVRWAETRAEHFTGTSGGRDHVEYVSLAADDQGKILALKVTTYANLGAYVSGMGAGIPVVAGMVFPGVYDIAVADVDIHGVFTNTSTTETYRGAGRPEAAYLIERAVDELAAKTGIDRVELRRRNFIQPHQFPYSNATGMTYDSGDYERALDKALDMVGWDALLAEQEAARTQGRIVGLGLSVYTEFCGFGDAFQLQLVGFDRATWEQSVITVTRTGSVIVQVGIDAAGQGHETSIAQIVATELGLDIDDVEVLQGDTDIVHFGTGTFNSRSMSSAGTSAALAARKIMAKATRLAAHLLDADVDDLVYQDGVFTVGPDGGRQLSFEDVAVEAWRGVDLPEGMEPTLKEMAVFDPPAFTSPFGVHVAAVEVDPDTGAITIDRYIAVDDCGNLINPQLVDGQIHGGVAQGIGQALYEGLSWDEDGQPTAASFMQYAVPRAHQLPRLETGHTVTPSPVNPLGVKGVGESGAIGSQPAVVNAVMDAVRRLGVDNLDMPLTPAKVWTALQEAAK</sequence>
<organism evidence="5 6">
    <name type="scientific">Nocardioides immobilis</name>
    <dbReference type="NCBI Taxonomy" id="2049295"/>
    <lineage>
        <taxon>Bacteria</taxon>
        <taxon>Bacillati</taxon>
        <taxon>Actinomycetota</taxon>
        <taxon>Actinomycetes</taxon>
        <taxon>Propionibacteriales</taxon>
        <taxon>Nocardioidaceae</taxon>
        <taxon>Nocardioides</taxon>
    </lineage>
</organism>
<dbReference type="Pfam" id="PF20256">
    <property type="entry name" value="MoCoBD_2"/>
    <property type="match status" value="1"/>
</dbReference>
<dbReference type="Gene3D" id="3.30.365.10">
    <property type="entry name" value="Aldehyde oxidase/xanthine dehydrogenase, molybdopterin binding domain"/>
    <property type="match status" value="4"/>
</dbReference>
<dbReference type="InterPro" id="IPR000674">
    <property type="entry name" value="Ald_Oxase/Xan_DH_a/b"/>
</dbReference>
<evidence type="ECO:0000313" key="6">
    <source>
        <dbReference type="Proteomes" id="UP000283644"/>
    </source>
</evidence>
<dbReference type="AlphaFoldDB" id="A0A417Y138"/>
<dbReference type="PANTHER" id="PTHR11908">
    <property type="entry name" value="XANTHINE DEHYDROGENASE"/>
    <property type="match status" value="1"/>
</dbReference>
<dbReference type="Gene3D" id="3.90.1170.50">
    <property type="entry name" value="Aldehyde oxidase/xanthine dehydrogenase, a/b hammerhead"/>
    <property type="match status" value="1"/>
</dbReference>
<feature type="domain" description="Aldehyde oxidase/xanthine dehydrogenase a/b hammerhead" evidence="4">
    <location>
        <begin position="45"/>
        <end position="161"/>
    </location>
</feature>
<evidence type="ECO:0000256" key="3">
    <source>
        <dbReference type="SAM" id="MobiDB-lite"/>
    </source>
</evidence>
<dbReference type="InterPro" id="IPR037165">
    <property type="entry name" value="AldOxase/xan_DH_Mopterin-bd_sf"/>
</dbReference>
<proteinExistence type="predicted"/>
<keyword evidence="6" id="KW-1185">Reference proteome</keyword>
<protein>
    <submittedName>
        <fullName evidence="5">Xanthine dehydrogenase family protein molybdopterin-binding subunit</fullName>
    </submittedName>
</protein>
<dbReference type="OrthoDB" id="9758509at2"/>
<dbReference type="SUPFAM" id="SSF56003">
    <property type="entry name" value="Molybdenum cofactor-binding domain"/>
    <property type="match status" value="1"/>
</dbReference>
<comment type="caution">
    <text evidence="5">The sequence shown here is derived from an EMBL/GenBank/DDBJ whole genome shotgun (WGS) entry which is preliminary data.</text>
</comment>
<name>A0A417Y138_9ACTN</name>
<dbReference type="EMBL" id="QXGH01000018">
    <property type="protein sequence ID" value="RHW26343.1"/>
    <property type="molecule type" value="Genomic_DNA"/>
</dbReference>
<gene>
    <name evidence="5" type="ORF">D0Z08_15450</name>
</gene>
<dbReference type="Pfam" id="PF02738">
    <property type="entry name" value="MoCoBD_1"/>
    <property type="match status" value="1"/>
</dbReference>
<dbReference type="InterPro" id="IPR036856">
    <property type="entry name" value="Ald_Oxase/Xan_DH_a/b_sf"/>
</dbReference>
<feature type="region of interest" description="Disordered" evidence="3">
    <location>
        <begin position="1"/>
        <end position="31"/>
    </location>
</feature>
<keyword evidence="1" id="KW-0500">Molybdenum</keyword>
<evidence type="ECO:0000313" key="5">
    <source>
        <dbReference type="EMBL" id="RHW26343.1"/>
    </source>
</evidence>
<dbReference type="SMART" id="SM01008">
    <property type="entry name" value="Ald_Xan_dh_C"/>
    <property type="match status" value="1"/>
</dbReference>
<dbReference type="PANTHER" id="PTHR11908:SF132">
    <property type="entry name" value="ALDEHYDE OXIDASE 1-RELATED"/>
    <property type="match status" value="1"/>
</dbReference>
<evidence type="ECO:0000259" key="4">
    <source>
        <dbReference type="SMART" id="SM01008"/>
    </source>
</evidence>
<keyword evidence="2" id="KW-0560">Oxidoreductase</keyword>
<feature type="compositionally biased region" description="Polar residues" evidence="3">
    <location>
        <begin position="13"/>
        <end position="29"/>
    </location>
</feature>